<accession>A0A7D7RHL7</accession>
<protein>
    <recommendedName>
        <fullName evidence="3">DUF4083 domain-containing protein</fullName>
    </recommendedName>
</protein>
<dbReference type="EMBL" id="CP059540">
    <property type="protein sequence ID" value="QMT17423.1"/>
    <property type="molecule type" value="Genomic_DNA"/>
</dbReference>
<evidence type="ECO:0000313" key="2">
    <source>
        <dbReference type="Proteomes" id="UP000514716"/>
    </source>
</evidence>
<reference evidence="1 2" key="1">
    <citation type="submission" date="2020-07" db="EMBL/GenBank/DDBJ databases">
        <title>Screening of a cold-adapted Planococcus bacterium producing protease in traditional shrimp paste and protease identification by genome sequencing.</title>
        <authorList>
            <person name="Gao R."/>
            <person name="Leng W."/>
            <person name="Chu Q."/>
            <person name="Wu X."/>
            <person name="Liu H."/>
            <person name="Li X."/>
        </authorList>
    </citation>
    <scope>NUCLEOTIDE SEQUENCE [LARGE SCALE GENOMIC DNA]</scope>
    <source>
        <strain evidence="1 2">XJ11</strain>
    </source>
</reference>
<dbReference type="KEGG" id="pdec:H1Q58_15970"/>
<dbReference type="RefSeq" id="WP_068487773.1">
    <property type="nucleotide sequence ID" value="NZ_CP059540.1"/>
</dbReference>
<dbReference type="AlphaFoldDB" id="A0A7D7RHL7"/>
<name>A0A7D7RHL7_PLAMR</name>
<proteinExistence type="predicted"/>
<organism evidence="1 2">
    <name type="scientific">Planococcus maritimus</name>
    <dbReference type="NCBI Taxonomy" id="192421"/>
    <lineage>
        <taxon>Bacteria</taxon>
        <taxon>Bacillati</taxon>
        <taxon>Bacillota</taxon>
        <taxon>Bacilli</taxon>
        <taxon>Bacillales</taxon>
        <taxon>Caryophanaceae</taxon>
        <taxon>Planococcus</taxon>
    </lineage>
</organism>
<gene>
    <name evidence="1" type="ORF">H1Q58_15970</name>
</gene>
<sequence>MMYNIGDIIATIFLLGFFILLVVLVVAAVKASANRKQQQVDESDLKKHVEALELRVKKLENEQ</sequence>
<evidence type="ECO:0000313" key="1">
    <source>
        <dbReference type="EMBL" id="QMT17423.1"/>
    </source>
</evidence>
<dbReference type="Proteomes" id="UP000514716">
    <property type="component" value="Chromosome"/>
</dbReference>
<evidence type="ECO:0008006" key="3">
    <source>
        <dbReference type="Google" id="ProtNLM"/>
    </source>
</evidence>
<keyword evidence="2" id="KW-1185">Reference proteome</keyword>